<evidence type="ECO:0000256" key="1">
    <source>
        <dbReference type="ARBA" id="ARBA00023015"/>
    </source>
</evidence>
<dbReference type="Gene3D" id="2.170.150.80">
    <property type="entry name" value="NAC domain"/>
    <property type="match status" value="1"/>
</dbReference>
<feature type="domain" description="NAC" evidence="6">
    <location>
        <begin position="40"/>
        <end position="193"/>
    </location>
</feature>
<evidence type="ECO:0000313" key="7">
    <source>
        <dbReference type="EMBL" id="KAJ6958020.1"/>
    </source>
</evidence>
<dbReference type="Proteomes" id="UP001164929">
    <property type="component" value="Chromosome 18"/>
</dbReference>
<dbReference type="InterPro" id="IPR036093">
    <property type="entry name" value="NAC_dom_sf"/>
</dbReference>
<keyword evidence="8" id="KW-1185">Reference proteome</keyword>
<evidence type="ECO:0000259" key="6">
    <source>
        <dbReference type="PROSITE" id="PS51005"/>
    </source>
</evidence>
<dbReference type="PANTHER" id="PTHR31719">
    <property type="entry name" value="NAC TRANSCRIPTION FACTOR 56"/>
    <property type="match status" value="1"/>
</dbReference>
<sequence>MEDQRRSGAGLTNPVNNSSITYPSHAQLGVNPGLAQGDQYPPGYRFKPRDQELISCYLLCKIRDRPLPRNGIHEVTLYKYSPETLAENYEPYGDKEWYFLTPRDRKYPNGDRPNRAAGDGYWKATGADIDVTSANRVIGSKKTLVFHRGKAPGGDKTNWIMHEYRASNSDGAPKRTNDGMRLDEWVLCRIHNGKDNSPRNRINGLQDDEIEDQPWENNGNLEPQQVVVPSTSGYHNPGSQLGYLDTSYGNSVSAFPQNSQNGLVAGVSQNHPVYIRNPVTGNFNPGSQMRYLDSHGNSASAHPQNSQNGLVAGVSQDHAITSVPTVTGNYNPVSQMGYLHGYGNFASAYPHNSQIGLARVSQDNAFPGIPQTTNLELGQSSSYVQRTILDYEIGSFQFGDGR</sequence>
<protein>
    <submittedName>
        <fullName evidence="7">NAC domain-containing protein 1-like</fullName>
    </submittedName>
</protein>
<dbReference type="SUPFAM" id="SSF101941">
    <property type="entry name" value="NAC domain"/>
    <property type="match status" value="1"/>
</dbReference>
<evidence type="ECO:0000256" key="3">
    <source>
        <dbReference type="ARBA" id="ARBA00023163"/>
    </source>
</evidence>
<reference evidence="7 8" key="1">
    <citation type="journal article" date="2023" name="Mol. Ecol. Resour.">
        <title>Chromosome-level genome assembly of a triploid poplar Populus alba 'Berolinensis'.</title>
        <authorList>
            <person name="Chen S."/>
            <person name="Yu Y."/>
            <person name="Wang X."/>
            <person name="Wang S."/>
            <person name="Zhang T."/>
            <person name="Zhou Y."/>
            <person name="He R."/>
            <person name="Meng N."/>
            <person name="Wang Y."/>
            <person name="Liu W."/>
            <person name="Liu Z."/>
            <person name="Liu J."/>
            <person name="Guo Q."/>
            <person name="Huang H."/>
            <person name="Sederoff R.R."/>
            <person name="Wang G."/>
            <person name="Qu G."/>
            <person name="Chen S."/>
        </authorList>
    </citation>
    <scope>NUCLEOTIDE SEQUENCE [LARGE SCALE GENOMIC DNA]</scope>
    <source>
        <strain evidence="7">SC-2020</strain>
    </source>
</reference>
<keyword evidence="2" id="KW-0238">DNA-binding</keyword>
<dbReference type="Pfam" id="PF02365">
    <property type="entry name" value="NAM"/>
    <property type="match status" value="1"/>
</dbReference>
<keyword evidence="3" id="KW-0804">Transcription</keyword>
<evidence type="ECO:0000313" key="8">
    <source>
        <dbReference type="Proteomes" id="UP001164929"/>
    </source>
</evidence>
<name>A0AAD6LC94_9ROSI</name>
<feature type="compositionally biased region" description="Polar residues" evidence="5">
    <location>
        <begin position="13"/>
        <end position="22"/>
    </location>
</feature>
<evidence type="ECO:0000256" key="2">
    <source>
        <dbReference type="ARBA" id="ARBA00023125"/>
    </source>
</evidence>
<accession>A0AAD6LC94</accession>
<organism evidence="7 8">
    <name type="scientific">Populus alba x Populus x berolinensis</name>
    <dbReference type="NCBI Taxonomy" id="444605"/>
    <lineage>
        <taxon>Eukaryota</taxon>
        <taxon>Viridiplantae</taxon>
        <taxon>Streptophyta</taxon>
        <taxon>Embryophyta</taxon>
        <taxon>Tracheophyta</taxon>
        <taxon>Spermatophyta</taxon>
        <taxon>Magnoliopsida</taxon>
        <taxon>eudicotyledons</taxon>
        <taxon>Gunneridae</taxon>
        <taxon>Pentapetalae</taxon>
        <taxon>rosids</taxon>
        <taxon>fabids</taxon>
        <taxon>Malpighiales</taxon>
        <taxon>Salicaceae</taxon>
        <taxon>Saliceae</taxon>
        <taxon>Populus</taxon>
    </lineage>
</organism>
<dbReference type="AlphaFoldDB" id="A0AAD6LC94"/>
<dbReference type="GO" id="GO:0006355">
    <property type="term" value="P:regulation of DNA-templated transcription"/>
    <property type="evidence" value="ECO:0007669"/>
    <property type="project" value="InterPro"/>
</dbReference>
<evidence type="ECO:0000256" key="4">
    <source>
        <dbReference type="ARBA" id="ARBA00023242"/>
    </source>
</evidence>
<gene>
    <name evidence="7" type="ORF">NC653_039862</name>
</gene>
<dbReference type="InterPro" id="IPR003441">
    <property type="entry name" value="NAC-dom"/>
</dbReference>
<dbReference type="PROSITE" id="PS51005">
    <property type="entry name" value="NAC"/>
    <property type="match status" value="1"/>
</dbReference>
<evidence type="ECO:0000256" key="5">
    <source>
        <dbReference type="SAM" id="MobiDB-lite"/>
    </source>
</evidence>
<dbReference type="PANTHER" id="PTHR31719:SF94">
    <property type="entry name" value="PROTEIN ATAF2"/>
    <property type="match status" value="1"/>
</dbReference>
<dbReference type="EMBL" id="JAQIZT010000018">
    <property type="protein sequence ID" value="KAJ6958020.1"/>
    <property type="molecule type" value="Genomic_DNA"/>
</dbReference>
<proteinExistence type="predicted"/>
<feature type="region of interest" description="Disordered" evidence="5">
    <location>
        <begin position="1"/>
        <end position="22"/>
    </location>
</feature>
<comment type="caution">
    <text evidence="7">The sequence shown here is derived from an EMBL/GenBank/DDBJ whole genome shotgun (WGS) entry which is preliminary data.</text>
</comment>
<keyword evidence="4" id="KW-0539">Nucleus</keyword>
<dbReference type="GO" id="GO:0003677">
    <property type="term" value="F:DNA binding"/>
    <property type="evidence" value="ECO:0007669"/>
    <property type="project" value="UniProtKB-KW"/>
</dbReference>
<keyword evidence="1" id="KW-0805">Transcription regulation</keyword>